<keyword evidence="9 14" id="KW-0472">Membrane</keyword>
<evidence type="ECO:0000256" key="11">
    <source>
        <dbReference type="ARBA" id="ARBA00023310"/>
    </source>
</evidence>
<evidence type="ECO:0000256" key="7">
    <source>
        <dbReference type="ARBA" id="ARBA00022967"/>
    </source>
</evidence>
<dbReference type="InterPro" id="IPR020003">
    <property type="entry name" value="ATPase_a/bsu_AS"/>
</dbReference>
<dbReference type="HAMAP" id="MF_01347">
    <property type="entry name" value="ATP_synth_beta_bact"/>
    <property type="match status" value="1"/>
</dbReference>
<evidence type="ECO:0000256" key="8">
    <source>
        <dbReference type="ARBA" id="ARBA00023065"/>
    </source>
</evidence>
<dbReference type="SUPFAM" id="SSF52540">
    <property type="entry name" value="P-loop containing nucleoside triphosphate hydrolases"/>
    <property type="match status" value="1"/>
</dbReference>
<dbReference type="AlphaFoldDB" id="A0A1L8CTF7"/>
<keyword evidence="7 14" id="KW-1278">Translocase</keyword>
<comment type="catalytic activity">
    <reaction evidence="14">
        <text>ATP + H2O + 4 H(+)(in) = ADP + phosphate + 5 H(+)(out)</text>
        <dbReference type="Rhea" id="RHEA:57720"/>
        <dbReference type="ChEBI" id="CHEBI:15377"/>
        <dbReference type="ChEBI" id="CHEBI:15378"/>
        <dbReference type="ChEBI" id="CHEBI:30616"/>
        <dbReference type="ChEBI" id="CHEBI:43474"/>
        <dbReference type="ChEBI" id="CHEBI:456216"/>
        <dbReference type="EC" id="7.1.2.2"/>
    </reaction>
</comment>
<dbReference type="NCBIfam" id="TIGR01039">
    <property type="entry name" value="atpD"/>
    <property type="match status" value="1"/>
</dbReference>
<dbReference type="STRING" id="870242.cpu_07200"/>
<keyword evidence="6 14" id="KW-0067">ATP-binding</keyword>
<dbReference type="FunFam" id="3.40.50.300:FF:000004">
    <property type="entry name" value="ATP synthase subunit beta"/>
    <property type="match status" value="1"/>
</dbReference>
<dbReference type="PANTHER" id="PTHR15184">
    <property type="entry name" value="ATP SYNTHASE"/>
    <property type="match status" value="1"/>
</dbReference>
<feature type="binding site" evidence="14">
    <location>
        <begin position="158"/>
        <end position="165"/>
    </location>
    <ligand>
        <name>ATP</name>
        <dbReference type="ChEBI" id="CHEBI:30616"/>
    </ligand>
</feature>
<keyword evidence="10 14" id="KW-0139">CF(1)</keyword>
<dbReference type="FunFam" id="2.40.10.170:FF:000005">
    <property type="entry name" value="ATP synthase subunit beta"/>
    <property type="match status" value="1"/>
</dbReference>
<reference evidence="17" key="1">
    <citation type="submission" date="2016-12" db="EMBL/GenBank/DDBJ databases">
        <title>Draft Genome Sequences od Carboxydothermus pertinax and islandicus, Hydrogenogenic Carboxydotrophic Bacteria.</title>
        <authorList>
            <person name="Fukuyama Y."/>
            <person name="Ohmae K."/>
            <person name="Yoneda Y."/>
            <person name="Yoshida T."/>
            <person name="Sako Y."/>
        </authorList>
    </citation>
    <scope>NUCLEOTIDE SEQUENCE [LARGE SCALE GENOMIC DNA]</scope>
    <source>
        <strain evidence="17">Ug1</strain>
    </source>
</reference>
<comment type="function">
    <text evidence="13">Produces ATP from ADP in the presence of a sodium ion gradient across the membrane. The beta chain is the catalytic subunit.</text>
</comment>
<dbReference type="PIRSF" id="PIRSF039072">
    <property type="entry name" value="ATPase_subunit_beta"/>
    <property type="match status" value="1"/>
</dbReference>
<evidence type="ECO:0000256" key="3">
    <source>
        <dbReference type="ARBA" id="ARBA00022448"/>
    </source>
</evidence>
<comment type="similarity">
    <text evidence="2 14">Belongs to the ATPase alpha/beta chains family.</text>
</comment>
<keyword evidence="11 14" id="KW-0066">ATP synthesis</keyword>
<accession>A0A1L8CTF7</accession>
<name>A0A1L8CTF7_9THEO</name>
<dbReference type="Pfam" id="PF22919">
    <property type="entry name" value="ATP-synt_VA_C"/>
    <property type="match status" value="1"/>
</dbReference>
<dbReference type="CDD" id="cd01133">
    <property type="entry name" value="F1-ATPase_beta_CD"/>
    <property type="match status" value="1"/>
</dbReference>
<comment type="subcellular location">
    <subcellularLocation>
        <location evidence="1 14">Cell membrane</location>
        <topology evidence="1 14">Peripheral membrane protein</topology>
    </subcellularLocation>
</comment>
<evidence type="ECO:0000259" key="15">
    <source>
        <dbReference type="SMART" id="SM00382"/>
    </source>
</evidence>
<comment type="caution">
    <text evidence="16">The sequence shown here is derived from an EMBL/GenBank/DDBJ whole genome shotgun (WGS) entry which is preliminary data.</text>
</comment>
<keyword evidence="8 14" id="KW-0406">Ion transport</keyword>
<evidence type="ECO:0000256" key="10">
    <source>
        <dbReference type="ARBA" id="ARBA00023196"/>
    </source>
</evidence>
<dbReference type="GO" id="GO:0045259">
    <property type="term" value="C:proton-transporting ATP synthase complex"/>
    <property type="evidence" value="ECO:0007669"/>
    <property type="project" value="UniProtKB-KW"/>
</dbReference>
<dbReference type="FunFam" id="1.10.1140.10:FF:000001">
    <property type="entry name" value="ATP synthase subunit beta"/>
    <property type="match status" value="1"/>
</dbReference>
<evidence type="ECO:0000256" key="2">
    <source>
        <dbReference type="ARBA" id="ARBA00008936"/>
    </source>
</evidence>
<dbReference type="InterPro" id="IPR036121">
    <property type="entry name" value="ATPase_F1/V1/A1_a/bsu_N_sf"/>
</dbReference>
<proteinExistence type="inferred from homology"/>
<dbReference type="GO" id="GO:0005524">
    <property type="term" value="F:ATP binding"/>
    <property type="evidence" value="ECO:0007669"/>
    <property type="project" value="UniProtKB-UniRule"/>
</dbReference>
<dbReference type="InterPro" id="IPR050053">
    <property type="entry name" value="ATPase_alpha/beta_chains"/>
</dbReference>
<dbReference type="InterPro" id="IPR024034">
    <property type="entry name" value="ATPase_F1/V1_b/a_C"/>
</dbReference>
<sequence>MNVGRVVQVIGVVVDVEFEPGQVPPIYNALKIRSEDQDTPTEVPINLTLEVAQHLGNNRVRAVAMSSTDGLVRGMKVVDTGAPITVPVGRPVLGRLLNVLGDPVDGKGPVQSDHYYPIHRPAPPLEEQSTRAEILETGIKVIDLLVPFLKGGKIGLFGGAGVGKTVIVMELINNIAKQHGGISVFAGVGERTREGNDLYHEMKEAGVLDKTIMVFGQMNEPPGVRLRVGLTGLTMAEYFRDEEGQDVLLFIDNIFRFTQAGSEVSALLGRMPSAVGYQPTLATEMGQLQERITSTRKGSITSVQAVYVPADDLTDPAPATTFAHLDATVVLSRQIAELGIYPAVDPLDSTSRILDPHVVGEEHYQVARGVQRVLQRYKELQDIIAILGMDELSDEDKLIVARARKLQRFLSQPFTVAEAFTGRPGKYVPVKETIRGFKEILEGKHDDIPETCFYMAGTIDEVVERARELEGSA</sequence>
<dbReference type="InterPro" id="IPR005722">
    <property type="entry name" value="ATP_synth_F1_bsu"/>
</dbReference>
<dbReference type="Pfam" id="PF02874">
    <property type="entry name" value="ATP-synt_ab_N"/>
    <property type="match status" value="1"/>
</dbReference>
<keyword evidence="17" id="KW-1185">Reference proteome</keyword>
<dbReference type="InterPro" id="IPR004100">
    <property type="entry name" value="ATPase_F1/V1/A1_a/bsu_N"/>
</dbReference>
<keyword evidence="14" id="KW-0375">Hydrogen ion transport</keyword>
<keyword evidence="4 14" id="KW-1003">Cell membrane</keyword>
<protein>
    <recommendedName>
        <fullName evidence="14">ATP synthase subunit beta</fullName>
        <ecNumber evidence="14">7.1.2.2</ecNumber>
    </recommendedName>
    <alternativeName>
        <fullName evidence="14">ATP synthase F1 sector subunit beta</fullName>
    </alternativeName>
    <alternativeName>
        <fullName evidence="14">F-ATPase subunit beta</fullName>
    </alternativeName>
</protein>
<keyword evidence="3 14" id="KW-0813">Transport</keyword>
<dbReference type="RefSeq" id="WP_075858698.1">
    <property type="nucleotide sequence ID" value="NZ_BDJK01000009.1"/>
</dbReference>
<dbReference type="SUPFAM" id="SSF50615">
    <property type="entry name" value="N-terminal domain of alpha and beta subunits of F1 ATP synthase"/>
    <property type="match status" value="1"/>
</dbReference>
<dbReference type="EMBL" id="BDJK01000009">
    <property type="protein sequence ID" value="GAV22210.1"/>
    <property type="molecule type" value="Genomic_DNA"/>
</dbReference>
<dbReference type="InterPro" id="IPR027417">
    <property type="entry name" value="P-loop_NTPase"/>
</dbReference>
<comment type="function">
    <text evidence="14">Produces ATP from ADP in the presence of a proton gradient across the membrane. The catalytic sites are hosted primarily by the beta subunits.</text>
</comment>
<evidence type="ECO:0000256" key="6">
    <source>
        <dbReference type="ARBA" id="ARBA00022840"/>
    </source>
</evidence>
<dbReference type="Gene3D" id="3.40.50.300">
    <property type="entry name" value="P-loop containing nucleotide triphosphate hydrolases"/>
    <property type="match status" value="1"/>
</dbReference>
<dbReference type="EC" id="7.1.2.2" evidence="14"/>
<evidence type="ECO:0000256" key="1">
    <source>
        <dbReference type="ARBA" id="ARBA00004202"/>
    </source>
</evidence>
<dbReference type="Proteomes" id="UP000187485">
    <property type="component" value="Unassembled WGS sequence"/>
</dbReference>
<evidence type="ECO:0000256" key="9">
    <source>
        <dbReference type="ARBA" id="ARBA00023136"/>
    </source>
</evidence>
<dbReference type="InterPro" id="IPR000194">
    <property type="entry name" value="ATPase_F1/V1/A1_a/bsu_nucl-bd"/>
</dbReference>
<comment type="catalytic activity">
    <reaction evidence="12">
        <text>4 Na(+)(in) + ATP + H2O = 4 Na(+)(out) + ADP + phosphate + H(+)</text>
        <dbReference type="Rhea" id="RHEA:58156"/>
        <dbReference type="ChEBI" id="CHEBI:15377"/>
        <dbReference type="ChEBI" id="CHEBI:15378"/>
        <dbReference type="ChEBI" id="CHEBI:29101"/>
        <dbReference type="ChEBI" id="CHEBI:30616"/>
        <dbReference type="ChEBI" id="CHEBI:43474"/>
        <dbReference type="ChEBI" id="CHEBI:456216"/>
        <dbReference type="EC" id="7.2.2.1"/>
    </reaction>
</comment>
<dbReference type="GO" id="GO:0046933">
    <property type="term" value="F:proton-transporting ATP synthase activity, rotational mechanism"/>
    <property type="evidence" value="ECO:0007669"/>
    <property type="project" value="UniProtKB-UniRule"/>
</dbReference>
<dbReference type="Pfam" id="PF00006">
    <property type="entry name" value="ATP-synt_ab"/>
    <property type="match status" value="1"/>
</dbReference>
<organism evidence="16 17">
    <name type="scientific">Carboxydothermus pertinax</name>
    <dbReference type="NCBI Taxonomy" id="870242"/>
    <lineage>
        <taxon>Bacteria</taxon>
        <taxon>Bacillati</taxon>
        <taxon>Bacillota</taxon>
        <taxon>Clostridia</taxon>
        <taxon>Thermoanaerobacterales</taxon>
        <taxon>Thermoanaerobacteraceae</taxon>
        <taxon>Carboxydothermus</taxon>
    </lineage>
</organism>
<evidence type="ECO:0000256" key="4">
    <source>
        <dbReference type="ARBA" id="ARBA00022475"/>
    </source>
</evidence>
<dbReference type="SMART" id="SM00382">
    <property type="entry name" value="AAA"/>
    <property type="match status" value="1"/>
</dbReference>
<keyword evidence="5 14" id="KW-0547">Nucleotide-binding</keyword>
<evidence type="ECO:0000313" key="16">
    <source>
        <dbReference type="EMBL" id="GAV22210.1"/>
    </source>
</evidence>
<evidence type="ECO:0000256" key="13">
    <source>
        <dbReference type="ARBA" id="ARBA00059242"/>
    </source>
</evidence>
<dbReference type="InterPro" id="IPR003593">
    <property type="entry name" value="AAA+_ATPase"/>
</dbReference>
<dbReference type="GO" id="GO:0005886">
    <property type="term" value="C:plasma membrane"/>
    <property type="evidence" value="ECO:0007669"/>
    <property type="project" value="UniProtKB-SubCell"/>
</dbReference>
<evidence type="ECO:0000313" key="17">
    <source>
        <dbReference type="Proteomes" id="UP000187485"/>
    </source>
</evidence>
<dbReference type="InterPro" id="IPR055190">
    <property type="entry name" value="ATP-synt_VA_C"/>
</dbReference>
<evidence type="ECO:0000256" key="12">
    <source>
        <dbReference type="ARBA" id="ARBA00052325"/>
    </source>
</evidence>
<evidence type="ECO:0000256" key="14">
    <source>
        <dbReference type="HAMAP-Rule" id="MF_01347"/>
    </source>
</evidence>
<dbReference type="CDD" id="cd18115">
    <property type="entry name" value="ATP-synt_F1_beta_N"/>
    <property type="match status" value="1"/>
</dbReference>
<feature type="domain" description="AAA+ ATPase" evidence="15">
    <location>
        <begin position="150"/>
        <end position="336"/>
    </location>
</feature>
<dbReference type="PROSITE" id="PS00152">
    <property type="entry name" value="ATPASE_ALPHA_BETA"/>
    <property type="match status" value="1"/>
</dbReference>
<dbReference type="PANTHER" id="PTHR15184:SF71">
    <property type="entry name" value="ATP SYNTHASE SUBUNIT BETA, MITOCHONDRIAL"/>
    <property type="match status" value="1"/>
</dbReference>
<evidence type="ECO:0000256" key="5">
    <source>
        <dbReference type="ARBA" id="ARBA00022741"/>
    </source>
</evidence>
<dbReference type="Gene3D" id="2.40.10.170">
    <property type="match status" value="1"/>
</dbReference>
<gene>
    <name evidence="14" type="primary">atpD</name>
    <name evidence="16" type="ORF">cpu_07200</name>
</gene>
<dbReference type="Gene3D" id="1.10.1140.10">
    <property type="entry name" value="Bovine Mitochondrial F1-atpase, Atp Synthase Beta Chain, Chain D, domain 3"/>
    <property type="match status" value="1"/>
</dbReference>
<dbReference type="OrthoDB" id="9803053at2"/>
<dbReference type="SUPFAM" id="SSF47917">
    <property type="entry name" value="C-terminal domain of alpha and beta subunits of F1 ATP synthase"/>
    <property type="match status" value="1"/>
</dbReference>
<dbReference type="CDD" id="cd18110">
    <property type="entry name" value="ATP-synt_F1_beta_C"/>
    <property type="match status" value="1"/>
</dbReference>
<dbReference type="GO" id="GO:0046962">
    <property type="term" value="F:sodium-transporting ATPase activity, rotational mechanism"/>
    <property type="evidence" value="ECO:0007669"/>
    <property type="project" value="UniProtKB-EC"/>
</dbReference>